<reference evidence="2 3" key="1">
    <citation type="submission" date="2016-10" db="EMBL/GenBank/DDBJ databases">
        <authorList>
            <person name="de Groot N.N."/>
        </authorList>
    </citation>
    <scope>NUCLEOTIDE SEQUENCE [LARGE SCALE GENOMIC DNA]</scope>
    <source>
        <strain evidence="2 3">DSM 19219</strain>
    </source>
</reference>
<dbReference type="EMBL" id="FNNI01000001">
    <property type="protein sequence ID" value="SDW36027.1"/>
    <property type="molecule type" value="Genomic_DNA"/>
</dbReference>
<dbReference type="PROSITE" id="PS51186">
    <property type="entry name" value="GNAT"/>
    <property type="match status" value="1"/>
</dbReference>
<dbReference type="PANTHER" id="PTHR43792">
    <property type="entry name" value="GNAT FAMILY, PUTATIVE (AFU_ORTHOLOGUE AFUA_3G00765)-RELATED-RELATED"/>
    <property type="match status" value="1"/>
</dbReference>
<dbReference type="InterPro" id="IPR000182">
    <property type="entry name" value="GNAT_dom"/>
</dbReference>
<dbReference type="Gene3D" id="3.40.630.30">
    <property type="match status" value="1"/>
</dbReference>
<dbReference type="PANTHER" id="PTHR43792:SF1">
    <property type="entry name" value="N-ACETYLTRANSFERASE DOMAIN-CONTAINING PROTEIN"/>
    <property type="match status" value="1"/>
</dbReference>
<keyword evidence="2" id="KW-0808">Transferase</keyword>
<dbReference type="GO" id="GO:0016747">
    <property type="term" value="F:acyltransferase activity, transferring groups other than amino-acyl groups"/>
    <property type="evidence" value="ECO:0007669"/>
    <property type="project" value="InterPro"/>
</dbReference>
<dbReference type="InterPro" id="IPR016181">
    <property type="entry name" value="Acyl_CoA_acyltransferase"/>
</dbReference>
<evidence type="ECO:0000259" key="1">
    <source>
        <dbReference type="PROSITE" id="PS51186"/>
    </source>
</evidence>
<evidence type="ECO:0000313" key="2">
    <source>
        <dbReference type="EMBL" id="SDW36027.1"/>
    </source>
</evidence>
<dbReference type="OrthoDB" id="9801656at2"/>
<feature type="domain" description="N-acetyltransferase" evidence="1">
    <location>
        <begin position="16"/>
        <end position="183"/>
    </location>
</feature>
<dbReference type="STRING" id="574349.SAMN05443545_101679"/>
<organism evidence="2 3">
    <name type="scientific">Aidingimonas halophila</name>
    <dbReference type="NCBI Taxonomy" id="574349"/>
    <lineage>
        <taxon>Bacteria</taxon>
        <taxon>Pseudomonadati</taxon>
        <taxon>Pseudomonadota</taxon>
        <taxon>Gammaproteobacteria</taxon>
        <taxon>Oceanospirillales</taxon>
        <taxon>Halomonadaceae</taxon>
        <taxon>Aidingimonas</taxon>
    </lineage>
</organism>
<protein>
    <submittedName>
        <fullName evidence="2">Protein N-acetyltransferase, RimJ/RimL family</fullName>
    </submittedName>
</protein>
<evidence type="ECO:0000313" key="3">
    <source>
        <dbReference type="Proteomes" id="UP000198500"/>
    </source>
</evidence>
<gene>
    <name evidence="2" type="ORF">SAMN05443545_101679</name>
</gene>
<name>A0A1H2SWX1_9GAMM</name>
<keyword evidence="3" id="KW-1185">Reference proteome</keyword>
<sequence length="183" mass="19894">MAGVKLPDMIAASKRLGLRHHRPEDIASIFESYTGDLESAKYLARLPHIDIEQTERMLRKLSTSQSLALTGKCIWVIEAITDGTAVGLITVTRGDESMAVHFGIGVPYRGRGYAAEALELAAKHLLSAGQATSISSFTDVENVAAQAALVKAGFVFTERANDFYQAPQLNGGYRGVFLYQFRA</sequence>
<proteinExistence type="predicted"/>
<dbReference type="AlphaFoldDB" id="A0A1H2SWX1"/>
<dbReference type="RefSeq" id="WP_092568050.1">
    <property type="nucleotide sequence ID" value="NZ_BMXH01000001.1"/>
</dbReference>
<dbReference type="Pfam" id="PF13302">
    <property type="entry name" value="Acetyltransf_3"/>
    <property type="match status" value="1"/>
</dbReference>
<dbReference type="SUPFAM" id="SSF55729">
    <property type="entry name" value="Acyl-CoA N-acyltransferases (Nat)"/>
    <property type="match status" value="1"/>
</dbReference>
<accession>A0A1H2SWX1</accession>
<dbReference type="InterPro" id="IPR051531">
    <property type="entry name" value="N-acetyltransferase"/>
</dbReference>
<dbReference type="Proteomes" id="UP000198500">
    <property type="component" value="Unassembled WGS sequence"/>
</dbReference>